<dbReference type="PROSITE" id="PS01357">
    <property type="entry name" value="ZF_ZZ_1"/>
    <property type="match status" value="2"/>
</dbReference>
<dbReference type="EC" id="2.3.2.27" evidence="4"/>
<dbReference type="EMBL" id="CAXLJM020000101">
    <property type="protein sequence ID" value="CAL8133681.1"/>
    <property type="molecule type" value="Genomic_DNA"/>
</dbReference>
<feature type="domain" description="ZZ-type" evidence="12">
    <location>
        <begin position="416"/>
        <end position="482"/>
    </location>
</feature>
<comment type="catalytic activity">
    <reaction evidence="1">
        <text>S-ubiquitinyl-[E2 ubiquitin-conjugating enzyme]-L-cysteine + [acceptor protein]-L-lysine = [E2 ubiquitin-conjugating enzyme]-L-cysteine + N(6)-ubiquitinyl-[acceptor protein]-L-lysine.</text>
        <dbReference type="EC" id="2.3.2.27"/>
    </reaction>
</comment>
<keyword evidence="9" id="KW-0862">Zinc</keyword>
<dbReference type="PROSITE" id="PS50089">
    <property type="entry name" value="ZF_RING_2"/>
    <property type="match status" value="1"/>
</dbReference>
<evidence type="ECO:0000256" key="7">
    <source>
        <dbReference type="ARBA" id="ARBA00022771"/>
    </source>
</evidence>
<evidence type="ECO:0000256" key="1">
    <source>
        <dbReference type="ARBA" id="ARBA00000900"/>
    </source>
</evidence>
<dbReference type="CDD" id="cd02340">
    <property type="entry name" value="ZZ_NBR1_like"/>
    <property type="match status" value="1"/>
</dbReference>
<keyword evidence="15" id="KW-1185">Reference proteome</keyword>
<sequence length="575" mass="65089">MEDEFVDQLRCPICFEIPQKEVYQCRNGHTICSNCSKCMENCPQCRVPFGNENKIRVRALESLLDTMKFDCSNKEFGCKQKLKRKEMASHAELCIFKGKSFHFCKSIGHTLCNYSLNTLSLPAAIKHLQNEHGAILRTGDRVGIRLENFTEVISTYAEEKKSSLWTPIILKFEKDLGPSFIILNMINGEDNTLSWICILLEESCEEGNEFMVEYSIHSNDLKENQPELNCKIPVVALLQAESILKLRPFRIPILALAQNYTVNGSLNVEVSLVRRFTEQESPEVYDNLEPIPVFCTPIRSSVRNYASSRLEGHSNSGEVAVFHNVTCDVCRQKPITGIHYKCLQCLNYDLCKRCKDQGSHFHHVFAALTNPNQNSFITDLLRTRLEINNFNNISQSGISRRTTQRAISLSDCSPLPDGVTCNGCCVVPISGTRYKCLQCSDFNLCLPCMVHKIHSRHVLVMIQNLGHHDFVQRLTRIRSPIINGPDQIYGLGTSGSLPLTQNIAEPHQVSFLGAICDGCRTVRIVDTLYKCLQCNDYNLCATCGLRGTHSQHLFAVINSRAQLEFIKRSWSLTEF</sequence>
<gene>
    <name evidence="14" type="ORF">ODALV1_LOCUS25175</name>
</gene>
<evidence type="ECO:0000256" key="6">
    <source>
        <dbReference type="ARBA" id="ARBA00022723"/>
    </source>
</evidence>
<dbReference type="PROSITE" id="PS50135">
    <property type="entry name" value="ZF_ZZ_2"/>
    <property type="match status" value="2"/>
</dbReference>
<dbReference type="Proteomes" id="UP001642540">
    <property type="component" value="Unassembled WGS sequence"/>
</dbReference>
<dbReference type="PANTHER" id="PTHR15090">
    <property type="entry name" value="SEQUESTOSOME 1-RELATED"/>
    <property type="match status" value="1"/>
</dbReference>
<dbReference type="SMART" id="SM00291">
    <property type="entry name" value="ZnF_ZZ"/>
    <property type="match status" value="3"/>
</dbReference>
<evidence type="ECO:0000256" key="3">
    <source>
        <dbReference type="ARBA" id="ARBA00009119"/>
    </source>
</evidence>
<dbReference type="InterPro" id="IPR052260">
    <property type="entry name" value="Autophagy_Rcpt_SigReg"/>
</dbReference>
<evidence type="ECO:0000313" key="15">
    <source>
        <dbReference type="Proteomes" id="UP001642540"/>
    </source>
</evidence>
<evidence type="ECO:0000256" key="9">
    <source>
        <dbReference type="ARBA" id="ARBA00022833"/>
    </source>
</evidence>
<dbReference type="Gene3D" id="3.30.60.90">
    <property type="match status" value="3"/>
</dbReference>
<dbReference type="InterPro" id="IPR049548">
    <property type="entry name" value="Sina-like_RING"/>
</dbReference>
<dbReference type="Gene3D" id="3.30.40.10">
    <property type="entry name" value="Zinc/RING finger domain, C3HC4 (zinc finger)"/>
    <property type="match status" value="2"/>
</dbReference>
<dbReference type="InterPro" id="IPR001841">
    <property type="entry name" value="Znf_RING"/>
</dbReference>
<evidence type="ECO:0000256" key="4">
    <source>
        <dbReference type="ARBA" id="ARBA00012483"/>
    </source>
</evidence>
<feature type="domain" description="RING-type" evidence="11">
    <location>
        <begin position="11"/>
        <end position="46"/>
    </location>
</feature>
<name>A0ABP1RRE8_9HEXA</name>
<dbReference type="Pfam" id="PF00569">
    <property type="entry name" value="ZZ"/>
    <property type="match status" value="3"/>
</dbReference>
<evidence type="ECO:0000256" key="2">
    <source>
        <dbReference type="ARBA" id="ARBA00004906"/>
    </source>
</evidence>
<dbReference type="CDD" id="cd16571">
    <property type="entry name" value="RING-HC_SIAHs"/>
    <property type="match status" value="1"/>
</dbReference>
<dbReference type="PROSITE" id="PS51081">
    <property type="entry name" value="ZF_SIAH"/>
    <property type="match status" value="1"/>
</dbReference>
<keyword evidence="5" id="KW-0808">Transferase</keyword>
<dbReference type="InterPro" id="IPR000433">
    <property type="entry name" value="Znf_ZZ"/>
</dbReference>
<dbReference type="Pfam" id="PF21362">
    <property type="entry name" value="Sina_RING"/>
    <property type="match status" value="1"/>
</dbReference>
<dbReference type="SUPFAM" id="SSF49599">
    <property type="entry name" value="TRAF domain-like"/>
    <property type="match status" value="1"/>
</dbReference>
<keyword evidence="6" id="KW-0479">Metal-binding</keyword>
<feature type="domain" description="ZZ-type" evidence="12">
    <location>
        <begin position="322"/>
        <end position="373"/>
    </location>
</feature>
<comment type="pathway">
    <text evidence="2">Protein modification; protein ubiquitination.</text>
</comment>
<dbReference type="SUPFAM" id="SSF57850">
    <property type="entry name" value="RING/U-box"/>
    <property type="match status" value="4"/>
</dbReference>
<evidence type="ECO:0000256" key="10">
    <source>
        <dbReference type="PROSITE-ProRule" id="PRU00228"/>
    </source>
</evidence>
<feature type="domain" description="SIAH-type" evidence="13">
    <location>
        <begin position="66"/>
        <end position="133"/>
    </location>
</feature>
<dbReference type="InterPro" id="IPR013083">
    <property type="entry name" value="Znf_RING/FYVE/PHD"/>
</dbReference>
<comment type="similarity">
    <text evidence="3">Belongs to the SINA (Seven in absentia) family.</text>
</comment>
<keyword evidence="7 10" id="KW-0863">Zinc-finger</keyword>
<dbReference type="InterPro" id="IPR013010">
    <property type="entry name" value="Znf_SIAH"/>
</dbReference>
<evidence type="ECO:0000259" key="11">
    <source>
        <dbReference type="PROSITE" id="PS50089"/>
    </source>
</evidence>
<dbReference type="InterPro" id="IPR043145">
    <property type="entry name" value="Znf_ZZ_sf"/>
</dbReference>
<accession>A0ABP1RRE8</accession>
<keyword evidence="8" id="KW-0833">Ubl conjugation pathway</keyword>
<organism evidence="14 15">
    <name type="scientific">Orchesella dallaii</name>
    <dbReference type="NCBI Taxonomy" id="48710"/>
    <lineage>
        <taxon>Eukaryota</taxon>
        <taxon>Metazoa</taxon>
        <taxon>Ecdysozoa</taxon>
        <taxon>Arthropoda</taxon>
        <taxon>Hexapoda</taxon>
        <taxon>Collembola</taxon>
        <taxon>Entomobryomorpha</taxon>
        <taxon>Entomobryoidea</taxon>
        <taxon>Orchesellidae</taxon>
        <taxon>Orchesellinae</taxon>
        <taxon>Orchesella</taxon>
    </lineage>
</organism>
<reference evidence="14 15" key="1">
    <citation type="submission" date="2024-08" db="EMBL/GenBank/DDBJ databases">
        <authorList>
            <person name="Cucini C."/>
            <person name="Frati F."/>
        </authorList>
    </citation>
    <scope>NUCLEOTIDE SEQUENCE [LARGE SCALE GENOMIC DNA]</scope>
</reference>
<comment type="caution">
    <text evidence="14">The sequence shown here is derived from an EMBL/GenBank/DDBJ whole genome shotgun (WGS) entry which is preliminary data.</text>
</comment>
<evidence type="ECO:0000259" key="13">
    <source>
        <dbReference type="PROSITE" id="PS51081"/>
    </source>
</evidence>
<evidence type="ECO:0000313" key="14">
    <source>
        <dbReference type="EMBL" id="CAL8133681.1"/>
    </source>
</evidence>
<evidence type="ECO:0000256" key="5">
    <source>
        <dbReference type="ARBA" id="ARBA00022679"/>
    </source>
</evidence>
<protein>
    <recommendedName>
        <fullName evidence="4">RING-type E3 ubiquitin transferase</fullName>
        <ecNumber evidence="4">2.3.2.27</ecNumber>
    </recommendedName>
</protein>
<evidence type="ECO:0000256" key="8">
    <source>
        <dbReference type="ARBA" id="ARBA00022786"/>
    </source>
</evidence>
<proteinExistence type="inferred from homology"/>
<evidence type="ECO:0000259" key="12">
    <source>
        <dbReference type="PROSITE" id="PS50135"/>
    </source>
</evidence>